<accession>A0A6N8JLD4</accession>
<dbReference type="EMBL" id="WSRR01000006">
    <property type="protein sequence ID" value="MVX60668.1"/>
    <property type="molecule type" value="Genomic_DNA"/>
</dbReference>
<dbReference type="PANTHER" id="PTHR39087">
    <property type="entry name" value="UPF0104 MEMBRANE PROTEIN MJ1595"/>
    <property type="match status" value="1"/>
</dbReference>
<feature type="compositionally biased region" description="Low complexity" evidence="6">
    <location>
        <begin position="532"/>
        <end position="541"/>
    </location>
</feature>
<feature type="transmembrane region" description="Helical" evidence="7">
    <location>
        <begin position="31"/>
        <end position="52"/>
    </location>
</feature>
<feature type="region of interest" description="Disordered" evidence="6">
    <location>
        <begin position="479"/>
        <end position="554"/>
    </location>
</feature>
<gene>
    <name evidence="8" type="ORF">GKZ27_04230</name>
</gene>
<evidence type="ECO:0000256" key="1">
    <source>
        <dbReference type="ARBA" id="ARBA00004651"/>
    </source>
</evidence>
<evidence type="ECO:0000256" key="4">
    <source>
        <dbReference type="ARBA" id="ARBA00022989"/>
    </source>
</evidence>
<dbReference type="InterPro" id="IPR022791">
    <property type="entry name" value="L-PG_synthase/AglD"/>
</dbReference>
<comment type="subcellular location">
    <subcellularLocation>
        <location evidence="1">Cell membrane</location>
        <topology evidence="1">Multi-pass membrane protein</topology>
    </subcellularLocation>
</comment>
<organism evidence="8 9">
    <name type="scientific">Adlercreutzia mucosicola</name>
    <dbReference type="NCBI Taxonomy" id="580026"/>
    <lineage>
        <taxon>Bacteria</taxon>
        <taxon>Bacillati</taxon>
        <taxon>Actinomycetota</taxon>
        <taxon>Coriobacteriia</taxon>
        <taxon>Eggerthellales</taxon>
        <taxon>Eggerthellaceae</taxon>
        <taxon>Adlercreutzia</taxon>
    </lineage>
</organism>
<feature type="transmembrane region" description="Helical" evidence="7">
    <location>
        <begin position="254"/>
        <end position="270"/>
    </location>
</feature>
<dbReference type="Proteomes" id="UP000463388">
    <property type="component" value="Unassembled WGS sequence"/>
</dbReference>
<comment type="caution">
    <text evidence="8">The sequence shown here is derived from an EMBL/GenBank/DDBJ whole genome shotgun (WGS) entry which is preliminary data.</text>
</comment>
<protein>
    <submittedName>
        <fullName evidence="8">UPF0104 family protein</fullName>
    </submittedName>
</protein>
<dbReference type="RefSeq" id="WP_160345289.1">
    <property type="nucleotide sequence ID" value="NZ_WSRR01000006.1"/>
</dbReference>
<reference evidence="8 9" key="1">
    <citation type="submission" date="2019-12" db="EMBL/GenBank/DDBJ databases">
        <title>Microbes associate with the intestines of laboratory mice.</title>
        <authorList>
            <person name="Navarre W."/>
            <person name="Wong E."/>
        </authorList>
    </citation>
    <scope>NUCLEOTIDE SEQUENCE [LARGE SCALE GENOMIC DNA]</scope>
    <source>
        <strain evidence="8 9">NM66_B29</strain>
    </source>
</reference>
<feature type="compositionally biased region" description="Polar residues" evidence="6">
    <location>
        <begin position="491"/>
        <end position="503"/>
    </location>
</feature>
<proteinExistence type="predicted"/>
<keyword evidence="3 7" id="KW-0812">Transmembrane</keyword>
<sequence length="554" mass="58537">MKKALLLILGIVAVCFLIGNADYLATFVDTLQTGAFIPLVLAVILMLARHFVQAASYDAAFDAVGHATGFWHNVVLIFSLVFINTFCLFSGATGVAFIIDDAHREGCDAGQSTGGAILSQIGYFAAIFVISAIGFITMLVAGEVNFLFVTGALCLAATLIALSSLFFIGHLRPRLLYRFFLGLQNLLNRIVGVFKKSMGAGWGRKTAHSFENTANILARNPRGTFITVAYASFSAILNMATLVAIGFAFGFEEAAPLVAAFAVAAISVILSPTPQGIGVVEAAIAAILTAYGCSLATATAIALVYRGIMFWIPFCIGAVLLSQSGFFASKKTATEEQKHKDIGWISGTLVAVIGLVNIGLAFIPSSFAPYTMLTSWIDMSTVFVGGPLIIASMLMLVLAAGLILRFRTAWAFTICLLVLVAGAEFLFQGTIHIGIAGILLAVWLFFKRPAFDRPFSLGSLQPYTDDALGHARTRIGAARARAQNRRAPRSGATQDLGTTTGWEQQAEEGQMVSGKAHEEGMLQPSKNGAGGDAPCAAGPAGIVLPASRPEGREG</sequence>
<evidence type="ECO:0000313" key="8">
    <source>
        <dbReference type="EMBL" id="MVX60668.1"/>
    </source>
</evidence>
<feature type="transmembrane region" description="Helical" evidence="7">
    <location>
        <begin position="121"/>
        <end position="140"/>
    </location>
</feature>
<dbReference type="GO" id="GO:0005886">
    <property type="term" value="C:plasma membrane"/>
    <property type="evidence" value="ECO:0007669"/>
    <property type="project" value="UniProtKB-SubCell"/>
</dbReference>
<name>A0A6N8JLD4_9ACTN</name>
<feature type="transmembrane region" description="Helical" evidence="7">
    <location>
        <begin position="416"/>
        <end position="446"/>
    </location>
</feature>
<feature type="transmembrane region" description="Helical" evidence="7">
    <location>
        <begin position="282"/>
        <end position="304"/>
    </location>
</feature>
<feature type="transmembrane region" description="Helical" evidence="7">
    <location>
        <begin position="147"/>
        <end position="169"/>
    </location>
</feature>
<evidence type="ECO:0000313" key="9">
    <source>
        <dbReference type="Proteomes" id="UP000463388"/>
    </source>
</evidence>
<feature type="transmembrane region" description="Helical" evidence="7">
    <location>
        <begin position="383"/>
        <end position="404"/>
    </location>
</feature>
<keyword evidence="2" id="KW-1003">Cell membrane</keyword>
<evidence type="ECO:0000256" key="6">
    <source>
        <dbReference type="SAM" id="MobiDB-lite"/>
    </source>
</evidence>
<dbReference type="OrthoDB" id="3170261at2"/>
<evidence type="ECO:0000256" key="3">
    <source>
        <dbReference type="ARBA" id="ARBA00022692"/>
    </source>
</evidence>
<feature type="transmembrane region" description="Helical" evidence="7">
    <location>
        <begin position="310"/>
        <end position="329"/>
    </location>
</feature>
<evidence type="ECO:0000256" key="7">
    <source>
        <dbReference type="SAM" id="Phobius"/>
    </source>
</evidence>
<dbReference type="AlphaFoldDB" id="A0A6N8JLD4"/>
<keyword evidence="9" id="KW-1185">Reference proteome</keyword>
<evidence type="ECO:0000256" key="5">
    <source>
        <dbReference type="ARBA" id="ARBA00023136"/>
    </source>
</evidence>
<keyword evidence="5 7" id="KW-0472">Membrane</keyword>
<feature type="transmembrane region" description="Helical" evidence="7">
    <location>
        <begin position="341"/>
        <end position="363"/>
    </location>
</feature>
<keyword evidence="4 7" id="KW-1133">Transmembrane helix</keyword>
<evidence type="ECO:0000256" key="2">
    <source>
        <dbReference type="ARBA" id="ARBA00022475"/>
    </source>
</evidence>
<feature type="transmembrane region" description="Helical" evidence="7">
    <location>
        <begin position="73"/>
        <end position="99"/>
    </location>
</feature>
<dbReference type="PANTHER" id="PTHR39087:SF2">
    <property type="entry name" value="UPF0104 MEMBRANE PROTEIN MJ1595"/>
    <property type="match status" value="1"/>
</dbReference>
<feature type="transmembrane region" description="Helical" evidence="7">
    <location>
        <begin position="225"/>
        <end position="248"/>
    </location>
</feature>
<dbReference type="Pfam" id="PF03706">
    <property type="entry name" value="LPG_synthase_TM"/>
    <property type="match status" value="1"/>
</dbReference>